<organism evidence="1 2">
    <name type="scientific">Rhodococcoides kroppenstedtii</name>
    <dbReference type="NCBI Taxonomy" id="293050"/>
    <lineage>
        <taxon>Bacteria</taxon>
        <taxon>Bacillati</taxon>
        <taxon>Actinomycetota</taxon>
        <taxon>Actinomycetes</taxon>
        <taxon>Mycobacteriales</taxon>
        <taxon>Nocardiaceae</taxon>
        <taxon>Rhodococcoides</taxon>
    </lineage>
</organism>
<dbReference type="OrthoDB" id="9903830at2"/>
<accession>A0A1I0SPD0</accession>
<gene>
    <name evidence="1" type="ORF">SAMN05444374_10263</name>
</gene>
<name>A0A1I0SPD0_9NOCA</name>
<evidence type="ECO:0000313" key="2">
    <source>
        <dbReference type="Proteomes" id="UP000182054"/>
    </source>
</evidence>
<dbReference type="AlphaFoldDB" id="A0A1I0SPD0"/>
<dbReference type="Proteomes" id="UP000182054">
    <property type="component" value="Unassembled WGS sequence"/>
</dbReference>
<sequence length="133" mass="15412">MPSFIVRSYPSLVDIYSQHTTIDEGTNETVRDWDYLEYDTTACAVSAVSPEDSLEMFGAEYAYKKFVRLEVPTGEWSLDQRAGNLRSKTGKPYYQRWTGERWEQERFNISGMTTQVDLHGEIAGYELYLELVD</sequence>
<protein>
    <submittedName>
        <fullName evidence="1">Uncharacterized protein</fullName>
    </submittedName>
</protein>
<reference evidence="1 2" key="1">
    <citation type="submission" date="2016-10" db="EMBL/GenBank/DDBJ databases">
        <authorList>
            <person name="de Groot N.N."/>
        </authorList>
    </citation>
    <scope>NUCLEOTIDE SEQUENCE [LARGE SCALE GENOMIC DNA]</scope>
    <source>
        <strain evidence="1 2">DSM 44908</strain>
    </source>
</reference>
<dbReference type="EMBL" id="FOJN01000002">
    <property type="protein sequence ID" value="SFA41355.1"/>
    <property type="molecule type" value="Genomic_DNA"/>
</dbReference>
<evidence type="ECO:0000313" key="1">
    <source>
        <dbReference type="EMBL" id="SFA41355.1"/>
    </source>
</evidence>
<dbReference type="GeneID" id="85484543"/>
<dbReference type="RefSeq" id="WP_139203783.1">
    <property type="nucleotide sequence ID" value="NZ_FOJN01000002.1"/>
</dbReference>
<proteinExistence type="predicted"/>